<dbReference type="STRING" id="1324314.BVG16_20905"/>
<gene>
    <name evidence="2" type="ORF">BVG16_20905</name>
</gene>
<feature type="domain" description="DUF3298" evidence="1">
    <location>
        <begin position="116"/>
        <end position="185"/>
    </location>
</feature>
<evidence type="ECO:0000313" key="3">
    <source>
        <dbReference type="Proteomes" id="UP000190188"/>
    </source>
</evidence>
<evidence type="ECO:0000313" key="2">
    <source>
        <dbReference type="EMBL" id="OPA75788.1"/>
    </source>
</evidence>
<accession>A0A1T2X7D1</accession>
<dbReference type="AlphaFoldDB" id="A0A1T2X7D1"/>
<comment type="caution">
    <text evidence="2">The sequence shown here is derived from an EMBL/GenBank/DDBJ whole genome shotgun (WGS) entry which is preliminary data.</text>
</comment>
<evidence type="ECO:0000259" key="1">
    <source>
        <dbReference type="Pfam" id="PF11738"/>
    </source>
</evidence>
<dbReference type="EMBL" id="MSZX01000008">
    <property type="protein sequence ID" value="OPA75788.1"/>
    <property type="molecule type" value="Genomic_DNA"/>
</dbReference>
<dbReference type="InterPro" id="IPR021729">
    <property type="entry name" value="DUF3298"/>
</dbReference>
<protein>
    <recommendedName>
        <fullName evidence="1">DUF3298 domain-containing protein</fullName>
    </recommendedName>
</protein>
<sequence length="206" mass="23865">MDPYSFPVQIKSASIKSKNVKVFYPKVVDLPNAILEKRMNTTIKNQTLELIKMQNFNPNTTQSEMLGGYEIKNNQRAILSLTQSNYAYTEHQAHGMTYLKSLTVNVKTGKFYTLAELFKPDSNYIQRISDLICVQIQQRHIDLLAPFTSIRPDQDYYLADKAIVIYFELYEITPYYYGFPMFPISIYDLQDIWNENGPLMILGASN</sequence>
<reference evidence="2 3" key="1">
    <citation type="submission" date="2017-01" db="EMBL/GenBank/DDBJ databases">
        <title>Genome analysis of Paenibacillus selenitrireducens ES3-24.</title>
        <authorList>
            <person name="Xu D."/>
            <person name="Yao R."/>
            <person name="Zheng S."/>
        </authorList>
    </citation>
    <scope>NUCLEOTIDE SEQUENCE [LARGE SCALE GENOMIC DNA]</scope>
    <source>
        <strain evidence="2 3">ES3-24</strain>
    </source>
</reference>
<proteinExistence type="predicted"/>
<organism evidence="2 3">
    <name type="scientific">Paenibacillus selenitireducens</name>
    <dbReference type="NCBI Taxonomy" id="1324314"/>
    <lineage>
        <taxon>Bacteria</taxon>
        <taxon>Bacillati</taxon>
        <taxon>Bacillota</taxon>
        <taxon>Bacilli</taxon>
        <taxon>Bacillales</taxon>
        <taxon>Paenibacillaceae</taxon>
        <taxon>Paenibacillus</taxon>
    </lineage>
</organism>
<dbReference type="InterPro" id="IPR037126">
    <property type="entry name" value="PdaC/RsiV-like_sf"/>
</dbReference>
<dbReference type="Proteomes" id="UP000190188">
    <property type="component" value="Unassembled WGS sequence"/>
</dbReference>
<dbReference type="Gene3D" id="3.90.640.20">
    <property type="entry name" value="Heat-shock cognate protein, ATPase"/>
    <property type="match status" value="1"/>
</dbReference>
<dbReference type="RefSeq" id="WP_233147114.1">
    <property type="nucleotide sequence ID" value="NZ_MSZX01000008.1"/>
</dbReference>
<keyword evidence="3" id="KW-1185">Reference proteome</keyword>
<name>A0A1T2X7D1_9BACL</name>
<dbReference type="Pfam" id="PF11738">
    <property type="entry name" value="DUF3298"/>
    <property type="match status" value="1"/>
</dbReference>
<dbReference type="Gene3D" id="3.30.565.40">
    <property type="entry name" value="Fervidobacterium nodosum Rt17-B1 like"/>
    <property type="match status" value="1"/>
</dbReference>